<evidence type="ECO:0000313" key="3">
    <source>
        <dbReference type="EMBL" id="OPC63494.1"/>
    </source>
</evidence>
<keyword evidence="4" id="KW-1185">Reference proteome</keyword>
<gene>
    <name evidence="3" type="ORF">BAZ10_05250</name>
</gene>
<name>A0A1T3MG19_9FLAO</name>
<feature type="region of interest" description="Disordered" evidence="1">
    <location>
        <begin position="90"/>
        <end position="142"/>
    </location>
</feature>
<keyword evidence="2" id="KW-1133">Transmembrane helix</keyword>
<reference evidence="3 4" key="1">
    <citation type="submission" date="2016-06" db="EMBL/GenBank/DDBJ databases">
        <title>Revisiting the taxonomy of the Elizabethkingia Genus based on Whole-Genome Sequencing, Optical Mapping, and MALDI-TOF.</title>
        <authorList>
            <person name="Nicholson A.C."/>
        </authorList>
    </citation>
    <scope>NUCLEOTIDE SEQUENCE [LARGE SCALE GENOMIC DNA]</scope>
    <source>
        <strain evidence="3 4">G4070</strain>
    </source>
</reference>
<evidence type="ECO:0000256" key="1">
    <source>
        <dbReference type="SAM" id="MobiDB-lite"/>
    </source>
</evidence>
<evidence type="ECO:0000256" key="2">
    <source>
        <dbReference type="SAM" id="Phobius"/>
    </source>
</evidence>
<feature type="compositionally biased region" description="Polar residues" evidence="1">
    <location>
        <begin position="126"/>
        <end position="142"/>
    </location>
</feature>
<organism evidence="3 4">
    <name type="scientific">Elizabethkingia occulta</name>
    <dbReference type="NCBI Taxonomy" id="1867263"/>
    <lineage>
        <taxon>Bacteria</taxon>
        <taxon>Pseudomonadati</taxon>
        <taxon>Bacteroidota</taxon>
        <taxon>Flavobacteriia</taxon>
        <taxon>Flavobacteriales</taxon>
        <taxon>Weeksellaceae</taxon>
        <taxon>Elizabethkingia</taxon>
    </lineage>
</organism>
<evidence type="ECO:0000313" key="4">
    <source>
        <dbReference type="Proteomes" id="UP000190813"/>
    </source>
</evidence>
<dbReference type="AlphaFoldDB" id="A0A1T3MG19"/>
<dbReference type="EMBL" id="MAHX01000016">
    <property type="protein sequence ID" value="OPC63494.1"/>
    <property type="molecule type" value="Genomic_DNA"/>
</dbReference>
<dbReference type="Proteomes" id="UP000190813">
    <property type="component" value="Unassembled WGS sequence"/>
</dbReference>
<protein>
    <submittedName>
        <fullName evidence="3">Uncharacterized protein</fullName>
    </submittedName>
</protein>
<feature type="compositionally biased region" description="Basic and acidic residues" evidence="1">
    <location>
        <begin position="93"/>
        <end position="104"/>
    </location>
</feature>
<feature type="transmembrane region" description="Helical" evidence="2">
    <location>
        <begin position="46"/>
        <end position="67"/>
    </location>
</feature>
<sequence length="186" mass="20954">MKKTDIEDFERRNIYDVPEGFFKDMQSNVLERVAEHKKPKGKLLPIRMLSGIAASLALIVGTILFYYTNNNAVQTQEKIVDREIVAENIQPKVAEHSDNKKQPSDEGPGEGIAENQKKSDDGFNFAENSASNSKKAMLTDSKNAYSRPKAINAVDKKFDKAISNLSSQELAEQSKKYEIDTYLDLY</sequence>
<proteinExistence type="predicted"/>
<keyword evidence="2" id="KW-0472">Membrane</keyword>
<keyword evidence="2" id="KW-0812">Transmembrane</keyword>
<comment type="caution">
    <text evidence="3">The sequence shown here is derived from an EMBL/GenBank/DDBJ whole genome shotgun (WGS) entry which is preliminary data.</text>
</comment>
<accession>A0A1T3MG19</accession>
<dbReference type="RefSeq" id="WP_078772139.1">
    <property type="nucleotide sequence ID" value="NZ_CBCSBR010000001.1"/>
</dbReference>